<keyword evidence="3" id="KW-1133">Transmembrane helix</keyword>
<evidence type="ECO:0000256" key="3">
    <source>
        <dbReference type="ARBA" id="ARBA00022989"/>
    </source>
</evidence>
<dbReference type="Gramene" id="RZC63572">
    <property type="protein sequence ID" value="RZC63572"/>
    <property type="gene ID" value="C5167_025341"/>
</dbReference>
<dbReference type="PANTHER" id="PTHR12911:SF8">
    <property type="entry name" value="KLAROID PROTEIN-RELATED"/>
    <property type="match status" value="1"/>
</dbReference>
<evidence type="ECO:0000256" key="5">
    <source>
        <dbReference type="SAM" id="Coils"/>
    </source>
</evidence>
<dbReference type="GO" id="GO:0005635">
    <property type="term" value="C:nuclear envelope"/>
    <property type="evidence" value="ECO:0007669"/>
    <property type="project" value="UniProtKB-ARBA"/>
</dbReference>
<keyword evidence="5" id="KW-0175">Coiled coil</keyword>
<evidence type="ECO:0000256" key="6">
    <source>
        <dbReference type="SAM" id="MobiDB-lite"/>
    </source>
</evidence>
<evidence type="ECO:0000313" key="8">
    <source>
        <dbReference type="EMBL" id="RZC63572.1"/>
    </source>
</evidence>
<dbReference type="PROSITE" id="PS51469">
    <property type="entry name" value="SUN"/>
    <property type="match status" value="1"/>
</dbReference>
<dbReference type="AlphaFoldDB" id="A0A4Y7JU50"/>
<evidence type="ECO:0000313" key="9">
    <source>
        <dbReference type="Proteomes" id="UP000316621"/>
    </source>
</evidence>
<keyword evidence="4" id="KW-0472">Membrane</keyword>
<comment type="subcellular location">
    <subcellularLocation>
        <location evidence="1">Membrane</location>
    </subcellularLocation>
</comment>
<dbReference type="InterPro" id="IPR012919">
    <property type="entry name" value="SUN_dom"/>
</dbReference>
<dbReference type="InterPro" id="IPR045119">
    <property type="entry name" value="SUN1-5"/>
</dbReference>
<name>A0A4Y7JU50_PAPSO</name>
<evidence type="ECO:0000256" key="2">
    <source>
        <dbReference type="ARBA" id="ARBA00022692"/>
    </source>
</evidence>
<protein>
    <recommendedName>
        <fullName evidence="7">SUN domain-containing protein</fullName>
    </recommendedName>
</protein>
<organism evidence="8 9">
    <name type="scientific">Papaver somniferum</name>
    <name type="common">Opium poppy</name>
    <dbReference type="NCBI Taxonomy" id="3469"/>
    <lineage>
        <taxon>Eukaryota</taxon>
        <taxon>Viridiplantae</taxon>
        <taxon>Streptophyta</taxon>
        <taxon>Embryophyta</taxon>
        <taxon>Tracheophyta</taxon>
        <taxon>Spermatophyta</taxon>
        <taxon>Magnoliopsida</taxon>
        <taxon>Ranunculales</taxon>
        <taxon>Papaveraceae</taxon>
        <taxon>Papaveroideae</taxon>
        <taxon>Papaver</taxon>
    </lineage>
</organism>
<gene>
    <name evidence="8" type="ORF">C5167_025341</name>
</gene>
<dbReference type="Pfam" id="PF07738">
    <property type="entry name" value="Sad1_UNC"/>
    <property type="match status" value="1"/>
</dbReference>
<dbReference type="PANTHER" id="PTHR12911">
    <property type="entry name" value="SAD1/UNC-84-LIKE PROTEIN-RELATED"/>
    <property type="match status" value="1"/>
</dbReference>
<dbReference type="STRING" id="3469.A0A4Y7JU50"/>
<dbReference type="EMBL" id="CM010719">
    <property type="protein sequence ID" value="RZC63572.1"/>
    <property type="molecule type" value="Genomic_DNA"/>
</dbReference>
<feature type="domain" description="SUN" evidence="7">
    <location>
        <begin position="203"/>
        <end position="410"/>
    </location>
</feature>
<proteinExistence type="predicted"/>
<keyword evidence="2" id="KW-0812">Transmembrane</keyword>
<feature type="compositionally biased region" description="Low complexity" evidence="6">
    <location>
        <begin position="30"/>
        <end position="42"/>
    </location>
</feature>
<dbReference type="OMA" id="MVEMEIA"/>
<feature type="coiled-coil region" evidence="5">
    <location>
        <begin position="159"/>
        <end position="193"/>
    </location>
</feature>
<dbReference type="GO" id="GO:0043495">
    <property type="term" value="F:protein-membrane adaptor activity"/>
    <property type="evidence" value="ECO:0007669"/>
    <property type="project" value="TreeGrafter"/>
</dbReference>
<evidence type="ECO:0000256" key="1">
    <source>
        <dbReference type="ARBA" id="ARBA00004370"/>
    </source>
</evidence>
<accession>A0A4Y7JU50</accession>
<dbReference type="GO" id="GO:0016020">
    <property type="term" value="C:membrane"/>
    <property type="evidence" value="ECO:0007669"/>
    <property type="project" value="UniProtKB-SubCell"/>
</dbReference>
<keyword evidence="9" id="KW-1185">Reference proteome</keyword>
<dbReference type="Proteomes" id="UP000316621">
    <property type="component" value="Chromosome 5"/>
</dbReference>
<reference evidence="8 9" key="1">
    <citation type="journal article" date="2018" name="Science">
        <title>The opium poppy genome and morphinan production.</title>
        <authorList>
            <person name="Guo L."/>
            <person name="Winzer T."/>
            <person name="Yang X."/>
            <person name="Li Y."/>
            <person name="Ning Z."/>
            <person name="He Z."/>
            <person name="Teodor R."/>
            <person name="Lu Y."/>
            <person name="Bowser T.A."/>
            <person name="Graham I.A."/>
            <person name="Ye K."/>
        </authorList>
    </citation>
    <scope>NUCLEOTIDE SEQUENCE [LARGE SCALE GENOMIC DNA]</scope>
    <source>
        <strain evidence="9">cv. HN1</strain>
        <tissue evidence="8">Leaves</tissue>
    </source>
</reference>
<sequence length="420" mass="46777">MIHMLLDVLKDESGLKSLKEAMSASTVANPAAAVNSNSPSLSQGSRRRTVTVMEKKSSNFERVEEGGGGVSEPVRNGEGRDLIHTIRGETPLDRERNLSSSVQVKKGLGDSTISPRHIEGRIAEVEKFLKTTTKMMQVQVEVVERKIESEVGGLRREITKKVEEKGVKYETELKRLEAKADELGKSFAELKDSGIFTKEDFDRFLDDFKKNNADGSEKEISLDDIRAFAKEIVEKEIEKHAADGLGMVDYALASGGGWVLDHSEPFMNTKGSGWLPFRKQYGAHHDARRVLEPSFGEPGHQLFWKLTVEHVSKSVAYDRSIAPKDIRVSGWYQTSEAVAAGGGADLSRQDEKKMFILSEFVYDLDRSSAQTFKVDSGENRIVNTVRFDFDSNHGGPHMCIYRLRVHGHEPDSVATSESEL</sequence>
<dbReference type="Gene3D" id="2.60.120.260">
    <property type="entry name" value="Galactose-binding domain-like"/>
    <property type="match status" value="2"/>
</dbReference>
<evidence type="ECO:0000256" key="4">
    <source>
        <dbReference type="ARBA" id="ARBA00023136"/>
    </source>
</evidence>
<evidence type="ECO:0000259" key="7">
    <source>
        <dbReference type="PROSITE" id="PS51469"/>
    </source>
</evidence>
<feature type="region of interest" description="Disordered" evidence="6">
    <location>
        <begin position="30"/>
        <end position="49"/>
    </location>
</feature>